<keyword evidence="2" id="KW-0479">Metal-binding</keyword>
<dbReference type="AlphaFoldDB" id="A0A3M8SMV8"/>
<dbReference type="Proteomes" id="UP000267049">
    <property type="component" value="Unassembled WGS sequence"/>
</dbReference>
<dbReference type="OrthoDB" id="9805575at2"/>
<dbReference type="Pfam" id="PF04828">
    <property type="entry name" value="GFA"/>
    <property type="match status" value="1"/>
</dbReference>
<dbReference type="PROSITE" id="PS51891">
    <property type="entry name" value="CENP_V_GFA"/>
    <property type="match status" value="1"/>
</dbReference>
<dbReference type="EMBL" id="RIBS01000007">
    <property type="protein sequence ID" value="RNF82637.1"/>
    <property type="molecule type" value="Genomic_DNA"/>
</dbReference>
<dbReference type="GO" id="GO:0016846">
    <property type="term" value="F:carbon-sulfur lyase activity"/>
    <property type="evidence" value="ECO:0007669"/>
    <property type="project" value="InterPro"/>
</dbReference>
<evidence type="ECO:0000256" key="3">
    <source>
        <dbReference type="ARBA" id="ARBA00022833"/>
    </source>
</evidence>
<organism evidence="5 6">
    <name type="scientific">Montanilutibacter psychrotolerans</name>
    <dbReference type="NCBI Taxonomy" id="1327343"/>
    <lineage>
        <taxon>Bacteria</taxon>
        <taxon>Pseudomonadati</taxon>
        <taxon>Pseudomonadota</taxon>
        <taxon>Gammaproteobacteria</taxon>
        <taxon>Lysobacterales</taxon>
        <taxon>Lysobacteraceae</taxon>
        <taxon>Montanilutibacter</taxon>
    </lineage>
</organism>
<evidence type="ECO:0000256" key="2">
    <source>
        <dbReference type="ARBA" id="ARBA00022723"/>
    </source>
</evidence>
<comment type="similarity">
    <text evidence="1">Belongs to the Gfa family.</text>
</comment>
<name>A0A3M8SMV8_9GAMM</name>
<evidence type="ECO:0000313" key="6">
    <source>
        <dbReference type="Proteomes" id="UP000267049"/>
    </source>
</evidence>
<dbReference type="SUPFAM" id="SSF51316">
    <property type="entry name" value="Mss4-like"/>
    <property type="match status" value="1"/>
</dbReference>
<dbReference type="InterPro" id="IPR011057">
    <property type="entry name" value="Mss4-like_sf"/>
</dbReference>
<dbReference type="PANTHER" id="PTHR28620:SF1">
    <property type="entry name" value="CENP-V_GFA DOMAIN-CONTAINING PROTEIN"/>
    <property type="match status" value="1"/>
</dbReference>
<reference evidence="5 6" key="1">
    <citation type="submission" date="2018-11" db="EMBL/GenBank/DDBJ databases">
        <title>Lysobacter cryohumiis sp. nov., isolated from soil in the Tianshan Mountains, Xinjiang, China.</title>
        <authorList>
            <person name="Luo Y."/>
            <person name="Sheng H."/>
        </authorList>
    </citation>
    <scope>NUCLEOTIDE SEQUENCE [LARGE SCALE GENOMIC DNA]</scope>
    <source>
        <strain evidence="5 6">ZS60</strain>
    </source>
</reference>
<keyword evidence="6" id="KW-1185">Reference proteome</keyword>
<dbReference type="InterPro" id="IPR006913">
    <property type="entry name" value="CENP-V/GFA"/>
</dbReference>
<accession>A0A3M8SMV8</accession>
<protein>
    <submittedName>
        <fullName evidence="5">GFA family protein</fullName>
    </submittedName>
</protein>
<dbReference type="RefSeq" id="WP_123088773.1">
    <property type="nucleotide sequence ID" value="NZ_RIBS01000007.1"/>
</dbReference>
<dbReference type="InterPro" id="IPR052355">
    <property type="entry name" value="CENP-V-like"/>
</dbReference>
<dbReference type="PANTHER" id="PTHR28620">
    <property type="entry name" value="CENTROMERE PROTEIN V"/>
    <property type="match status" value="1"/>
</dbReference>
<gene>
    <name evidence="5" type="ORF">EER27_14145</name>
</gene>
<keyword evidence="3" id="KW-0862">Zinc</keyword>
<dbReference type="GO" id="GO:0046872">
    <property type="term" value="F:metal ion binding"/>
    <property type="evidence" value="ECO:0007669"/>
    <property type="project" value="UniProtKB-KW"/>
</dbReference>
<dbReference type="Gene3D" id="2.170.150.70">
    <property type="match status" value="1"/>
</dbReference>
<proteinExistence type="inferred from homology"/>
<evidence type="ECO:0000313" key="5">
    <source>
        <dbReference type="EMBL" id="RNF82637.1"/>
    </source>
</evidence>
<sequence length="116" mass="12550">MTTHTGGCHCGRIAFMVDGEIGSAYDCNCSMCLKRGGLLWFVPRETFTLTTPEADLGTYRFNTHRLTHHHCPACGIATFSEGVGPDGKPMAAINLRCLDGIDVDALTVVKIDGRSF</sequence>
<comment type="caution">
    <text evidence="5">The sequence shown here is derived from an EMBL/GenBank/DDBJ whole genome shotgun (WGS) entry which is preliminary data.</text>
</comment>
<evidence type="ECO:0000256" key="1">
    <source>
        <dbReference type="ARBA" id="ARBA00005495"/>
    </source>
</evidence>
<evidence type="ECO:0000259" key="4">
    <source>
        <dbReference type="PROSITE" id="PS51891"/>
    </source>
</evidence>
<feature type="domain" description="CENP-V/GFA" evidence="4">
    <location>
        <begin position="4"/>
        <end position="116"/>
    </location>
</feature>